<feature type="compositionally biased region" description="Basic and acidic residues" evidence="2">
    <location>
        <begin position="142"/>
        <end position="157"/>
    </location>
</feature>
<name>A0A4S4L3A5_9AGAM</name>
<proteinExistence type="predicted"/>
<protein>
    <recommendedName>
        <fullName evidence="5">Reverse transcriptase domain-containing protein</fullName>
    </recommendedName>
</protein>
<evidence type="ECO:0000256" key="2">
    <source>
        <dbReference type="SAM" id="MobiDB-lite"/>
    </source>
</evidence>
<dbReference type="Proteomes" id="UP000310158">
    <property type="component" value="Unassembled WGS sequence"/>
</dbReference>
<dbReference type="InterPro" id="IPR052055">
    <property type="entry name" value="Hepadnavirus_pol/RT"/>
</dbReference>
<evidence type="ECO:0008006" key="5">
    <source>
        <dbReference type="Google" id="ProtNLM"/>
    </source>
</evidence>
<gene>
    <name evidence="3" type="ORF">EW146_g9789</name>
</gene>
<feature type="compositionally biased region" description="Low complexity" evidence="2">
    <location>
        <begin position="1"/>
        <end position="24"/>
    </location>
</feature>
<dbReference type="EMBL" id="SGPL01000952">
    <property type="protein sequence ID" value="THH05852.1"/>
    <property type="molecule type" value="Genomic_DNA"/>
</dbReference>
<comment type="caution">
    <text evidence="3">The sequence shown here is derived from an EMBL/GenBank/DDBJ whole genome shotgun (WGS) entry which is preliminary data.</text>
</comment>
<evidence type="ECO:0000313" key="3">
    <source>
        <dbReference type="EMBL" id="THH05852.1"/>
    </source>
</evidence>
<dbReference type="PANTHER" id="PTHR33050">
    <property type="entry name" value="REVERSE TRANSCRIPTASE DOMAIN-CONTAINING PROTEIN"/>
    <property type="match status" value="1"/>
</dbReference>
<feature type="region of interest" description="Disordered" evidence="2">
    <location>
        <begin position="56"/>
        <end position="78"/>
    </location>
</feature>
<keyword evidence="4" id="KW-1185">Reference proteome</keyword>
<dbReference type="OrthoDB" id="3248529at2759"/>
<feature type="region of interest" description="Disordered" evidence="2">
    <location>
        <begin position="1"/>
        <end position="25"/>
    </location>
</feature>
<feature type="compositionally biased region" description="Polar residues" evidence="2">
    <location>
        <begin position="125"/>
        <end position="139"/>
    </location>
</feature>
<reference evidence="3 4" key="1">
    <citation type="submission" date="2019-02" db="EMBL/GenBank/DDBJ databases">
        <title>Genome sequencing of the rare red list fungi Bondarzewia mesenterica.</title>
        <authorList>
            <person name="Buettner E."/>
            <person name="Kellner H."/>
        </authorList>
    </citation>
    <scope>NUCLEOTIDE SEQUENCE [LARGE SCALE GENOMIC DNA]</scope>
    <source>
        <strain evidence="3 4">DSM 108281</strain>
    </source>
</reference>
<evidence type="ECO:0000313" key="4">
    <source>
        <dbReference type="Proteomes" id="UP000310158"/>
    </source>
</evidence>
<evidence type="ECO:0000256" key="1">
    <source>
        <dbReference type="ARBA" id="ARBA00023125"/>
    </source>
</evidence>
<feature type="compositionally biased region" description="Basic and acidic residues" evidence="2">
    <location>
        <begin position="92"/>
        <end position="103"/>
    </location>
</feature>
<organism evidence="3 4">
    <name type="scientific">Bondarzewia mesenterica</name>
    <dbReference type="NCBI Taxonomy" id="1095465"/>
    <lineage>
        <taxon>Eukaryota</taxon>
        <taxon>Fungi</taxon>
        <taxon>Dikarya</taxon>
        <taxon>Basidiomycota</taxon>
        <taxon>Agaricomycotina</taxon>
        <taxon>Agaricomycetes</taxon>
        <taxon>Russulales</taxon>
        <taxon>Bondarzewiaceae</taxon>
        <taxon>Bondarzewia</taxon>
    </lineage>
</organism>
<dbReference type="PANTHER" id="PTHR33050:SF7">
    <property type="entry name" value="RIBONUCLEASE H"/>
    <property type="match status" value="1"/>
</dbReference>
<sequence length="1330" mass="149100">MSLDDSSTQSSVSQTQGSVPSQSPFLTKVSKDCEAVVEQFRLAHTTKSQAARQLLEKLSSKPDDEFRDTEPFSEDERWAAYDDYFEQLEGIDADRKVVGDESSRPAADNGSIGTGDRGDRAVHEASNSLGEAQPRSPSLKQRRTDDEESGERTESPKRPINPSLFPFGQDVISAPLDEELRLTLELKANYVRDVKFVKSEIASQPDLPDIPPAMWDDLIRSAYVDFNKIVTSHYTLEGDPREARQLGDFEVISAGSSRPKRAVSSQADWSLAWNKYKQGVLYLYRHRGLELQAYEEYILGQFTATSADTVINFDKAVRSRVGRQNNVKLSDFGKFNDLFTSQIVIPASRGQSSVGAPKASSISAPSAGLPHTPTLIVHEAPHASKPPRFLRGFLWSGDQKPVTPSASATETAAPLPSIPDHFLHDETSWSTIRDNPELFKIITTVNVDRFEYMLRDHPNPAFVQSVVRGLCIGFWPCAEGPGEGYPESWDESRDSFTPEGLAFVKEQCRQEERLGRFSAPFKDLLPGMYSMPIHAVPKPHTDSFRMVVDHSAGNYSLNSLIDRDAVGMCLDNVQDLACNLLSSRSEVGDAPIWLFKSDVSQAYRRLPMHPLWQIKQIVTVDGERRVDRCNNFGDRAGGFIWCSFFGLVLWIAINIRRILELLAYVDDTFGHDVQAELVCYKPYDAYYPAKQVCLLELWDFLGIPHEKKKQEFRRALTIIGFRVDAQAMTISLDPEARQKLIDAVRSFVHEAPKRRRKLVEWLRVLGYANWGLNVAPLLRPALQSAWEKTRGKKLIRAGIAINKDVTRDLLWFARMFERSNGIVILQARDWSPEDADLVLYTDASLSGLGFWCPLRWEGFMSPLPSPPQGTETIFWFEALTVLSALIYATTLDPPPITLAIFTDNLNTVQIFESMSAHGAYNLILLSAIERLIEHHIDLLDGDSTPICSGSAYLSLHTPTGCTGVGMLEIDGTSWQPARSPWMYEHLVRERAIALGSDLDKSTRASYNSHLQSYLTFCKMHAFPIAPSEDTLSFYIVYMSHHIQPDSVATYLSGICNHLQSFFPHVRQTRAAPLVSHTLAKCVKLYKTPTNRKRPLSVEDLSYVASLCPHPSHDDKFFHALLHCGFFALHRLGELVMPDCAALRDWRKVIKRSSVTAYASGFRYHLPYHKGDRFFEGNTIIILSQDEADPLPIFNAYLSSRDSLFHLCPALWLTSTEPLQCGHGFCAACMLFFPLILQGIPCALVARHISLQLVGLMSAYRHSAAGHHKPSKPTSVKTPLCCRLLFTVEQLSSGTPRDSHSDPVITYSSPSLPTSSSTYTVTWWSLRSAFS</sequence>
<dbReference type="Gene3D" id="1.10.150.130">
    <property type="match status" value="1"/>
</dbReference>
<dbReference type="SUPFAM" id="SSF56672">
    <property type="entry name" value="DNA/RNA polymerases"/>
    <property type="match status" value="1"/>
</dbReference>
<feature type="region of interest" description="Disordered" evidence="2">
    <location>
        <begin position="92"/>
        <end position="166"/>
    </location>
</feature>
<dbReference type="InterPro" id="IPR010998">
    <property type="entry name" value="Integrase_recombinase_N"/>
</dbReference>
<keyword evidence="1" id="KW-0238">DNA-binding</keyword>
<dbReference type="GO" id="GO:0003677">
    <property type="term" value="F:DNA binding"/>
    <property type="evidence" value="ECO:0007669"/>
    <property type="project" value="UniProtKB-KW"/>
</dbReference>
<dbReference type="InterPro" id="IPR043502">
    <property type="entry name" value="DNA/RNA_pol_sf"/>
</dbReference>
<accession>A0A4S4L3A5</accession>